<comment type="caution">
    <text evidence="2">The sequence shown here is derived from an EMBL/GenBank/DDBJ whole genome shotgun (WGS) entry which is preliminary data.</text>
</comment>
<name>A0A8J3WCN1_PLARO</name>
<dbReference type="AlphaFoldDB" id="A0A8J3WCN1"/>
<accession>A0A8J3WCN1</accession>
<gene>
    <name evidence="2" type="ORF">Pro02_24250</name>
</gene>
<keyword evidence="3" id="KW-1185">Reference proteome</keyword>
<evidence type="ECO:0000313" key="3">
    <source>
        <dbReference type="Proteomes" id="UP000655044"/>
    </source>
</evidence>
<organism evidence="2 3">
    <name type="scientific">Planobispora rosea</name>
    <dbReference type="NCBI Taxonomy" id="35762"/>
    <lineage>
        <taxon>Bacteria</taxon>
        <taxon>Bacillati</taxon>
        <taxon>Actinomycetota</taxon>
        <taxon>Actinomycetes</taxon>
        <taxon>Streptosporangiales</taxon>
        <taxon>Streptosporangiaceae</taxon>
        <taxon>Planobispora</taxon>
    </lineage>
</organism>
<sequence length="113" mass="12050">MVAEPISPATYSWETVRPVPSTVLEKIDPKITNRMIGKEKVKIIASRRRKNVRFSAAAWESPSLSVEGIAGEAATAETDGAVVVWVMDTGPRSAEGDAGEGPPLGDVMRSQGK</sequence>
<dbReference type="Proteomes" id="UP000655044">
    <property type="component" value="Unassembled WGS sequence"/>
</dbReference>
<evidence type="ECO:0000256" key="1">
    <source>
        <dbReference type="SAM" id="MobiDB-lite"/>
    </source>
</evidence>
<proteinExistence type="predicted"/>
<protein>
    <submittedName>
        <fullName evidence="2">Uncharacterized protein</fullName>
    </submittedName>
</protein>
<feature type="region of interest" description="Disordered" evidence="1">
    <location>
        <begin position="91"/>
        <end position="113"/>
    </location>
</feature>
<dbReference type="EMBL" id="BOOI01000020">
    <property type="protein sequence ID" value="GIH84017.1"/>
    <property type="molecule type" value="Genomic_DNA"/>
</dbReference>
<evidence type="ECO:0000313" key="2">
    <source>
        <dbReference type="EMBL" id="GIH84017.1"/>
    </source>
</evidence>
<reference evidence="2" key="1">
    <citation type="submission" date="2021-01" db="EMBL/GenBank/DDBJ databases">
        <title>Whole genome shotgun sequence of Planobispora rosea NBRC 15558.</title>
        <authorList>
            <person name="Komaki H."/>
            <person name="Tamura T."/>
        </authorList>
    </citation>
    <scope>NUCLEOTIDE SEQUENCE</scope>
    <source>
        <strain evidence="2">NBRC 15558</strain>
    </source>
</reference>